<proteinExistence type="predicted"/>
<name>A0A8C6CXJ2_MOSMO</name>
<organism evidence="1 2">
    <name type="scientific">Moschus moschiferus</name>
    <name type="common">Siberian musk deer</name>
    <name type="synonym">Moschus sibiricus</name>
    <dbReference type="NCBI Taxonomy" id="68415"/>
    <lineage>
        <taxon>Eukaryota</taxon>
        <taxon>Metazoa</taxon>
        <taxon>Chordata</taxon>
        <taxon>Craniata</taxon>
        <taxon>Vertebrata</taxon>
        <taxon>Euteleostomi</taxon>
        <taxon>Mammalia</taxon>
        <taxon>Eutheria</taxon>
        <taxon>Laurasiatheria</taxon>
        <taxon>Artiodactyla</taxon>
        <taxon>Ruminantia</taxon>
        <taxon>Pecora</taxon>
        <taxon>Moschidae</taxon>
        <taxon>Moschus</taxon>
    </lineage>
</organism>
<evidence type="ECO:0000313" key="2">
    <source>
        <dbReference type="Proteomes" id="UP000694544"/>
    </source>
</evidence>
<dbReference type="GeneTree" id="ENSGT00940000155647"/>
<reference evidence="1" key="2">
    <citation type="submission" date="2025-09" db="UniProtKB">
        <authorList>
            <consortium name="Ensembl"/>
        </authorList>
    </citation>
    <scope>IDENTIFICATION</scope>
</reference>
<dbReference type="Gene3D" id="3.30.160.60">
    <property type="entry name" value="Classic Zinc Finger"/>
    <property type="match status" value="1"/>
</dbReference>
<sequence>LYLSKRMFFGGCGHTYTTVFNLQSHTLSFHEEQRPFVYEPAGCGKTFAMKQSLSRHAVVRDPDKKKIKVRLSREKQSLASRLSGYLPPKRTQGLAVKCCLYWLLKCVTPKAKSSRPILGL</sequence>
<dbReference type="AlphaFoldDB" id="A0A8C6CXJ2"/>
<keyword evidence="2" id="KW-1185">Reference proteome</keyword>
<dbReference type="SUPFAM" id="SSF57667">
    <property type="entry name" value="beta-beta-alpha zinc fingers"/>
    <property type="match status" value="1"/>
</dbReference>
<evidence type="ECO:0008006" key="3">
    <source>
        <dbReference type="Google" id="ProtNLM"/>
    </source>
</evidence>
<dbReference type="Proteomes" id="UP000694544">
    <property type="component" value="Unplaced"/>
</dbReference>
<evidence type="ECO:0000313" key="1">
    <source>
        <dbReference type="Ensembl" id="ENSMMSP00000003872.1"/>
    </source>
</evidence>
<dbReference type="Ensembl" id="ENSMMST00000004206.1">
    <property type="protein sequence ID" value="ENSMMSP00000003872.1"/>
    <property type="gene ID" value="ENSMMSG00000002915.1"/>
</dbReference>
<protein>
    <recommendedName>
        <fullName evidence="3">C2H2-type domain-containing protein</fullName>
    </recommendedName>
</protein>
<dbReference type="InterPro" id="IPR036236">
    <property type="entry name" value="Znf_C2H2_sf"/>
</dbReference>
<reference evidence="1" key="1">
    <citation type="submission" date="2025-08" db="UniProtKB">
        <authorList>
            <consortium name="Ensembl"/>
        </authorList>
    </citation>
    <scope>IDENTIFICATION</scope>
</reference>
<accession>A0A8C6CXJ2</accession>